<organism evidence="2 3">
    <name type="scientific">Achaetomium macrosporum</name>
    <dbReference type="NCBI Taxonomy" id="79813"/>
    <lineage>
        <taxon>Eukaryota</taxon>
        <taxon>Fungi</taxon>
        <taxon>Dikarya</taxon>
        <taxon>Ascomycota</taxon>
        <taxon>Pezizomycotina</taxon>
        <taxon>Sordariomycetes</taxon>
        <taxon>Sordariomycetidae</taxon>
        <taxon>Sordariales</taxon>
        <taxon>Chaetomiaceae</taxon>
        <taxon>Achaetomium</taxon>
    </lineage>
</organism>
<dbReference type="InterPro" id="IPR029058">
    <property type="entry name" value="AB_hydrolase_fold"/>
</dbReference>
<protein>
    <recommendedName>
        <fullName evidence="4">DUF676 domain-containing protein</fullName>
    </recommendedName>
</protein>
<feature type="compositionally biased region" description="Low complexity" evidence="1">
    <location>
        <begin position="381"/>
        <end position="398"/>
    </location>
</feature>
<feature type="region of interest" description="Disordered" evidence="1">
    <location>
        <begin position="1258"/>
        <end position="1303"/>
    </location>
</feature>
<sequence>MATINKHPNRFELTAVYRHPQAKADIVLVHGLNGAPEKTWTAPNGVYWPTDLLPASLKDQHANVLVYGYNADVYAGFWERPVKNPSDNFIHHHAQTLVATLTHYRKSEGTERNPIIWVVHSLGGIVTKRALLYSNDVHEPHLEDLRSVVVSTYGIIFLGTPHNGSDAAAWGGVIQRMADALVPKRLLVTEPVLLRSLKKDSETLQQISNHFLDIYQKFHIHMAHENHKTDVKGSKFLVVDAESASPQLPGVTYYGIEATHSGMCKFESDHAPGYRTISTAIREWIADAPNVIPIRWEVEEDQRRVRANLENFERARLYQGSAQVSAGSQQAIDQSSSSNNEIAPLKSLPQPTRPTSAPLLLTETAHPDSNSTTSSPPPPQSKLLPALPEKSEHTTTTTTTMEPLFIHPETFRPNSYFVGREDELKALHEMLMDRKRRSEGTSAVLIQCLPGGGKTHLARQYVFQHKDDYPGGVYWVRAKSRHELEYWFWRIARNEALRGWIGGVDRRDVEELRDPKKIVQIVRRWLNAQSEWLVVFDGVQFDTPGLHEFIPDARNTSLIYTSTERAVTGDPRFDNPQVMELGLLTAQQAQDLLLLEMERKRPWSADDRAMALELVQLMGRLPLMIHVAAQHLKATREPLARYLKSYRSRPKAGGLPAYKAVREQLEHRGENAALNLISLLVFFDQHLPVEMLALGLSALDKVTPVKTSDAMHRKPSLNNTLRVLIAFGLLERSESDEISPTSSRSSKRSFDRHADYLDLLRIHSVVQAFFIDSIHEKHQIAFWLDRAIAVWCRSYDEADRRIQEDPRVGLPDDYRRFCIHGEKLRQNLDRFERRYPSLSRTRPQLQQRLEKIQGQIDHLSHAIQKNIIDGSAEEHPASVFDRISTSSQSDAATVDSHSSQWSGIRSLGGEEDTEELVQSPMAELLEQEPRMEIPYPSTPVMPMPEYIEDDDQETVVSVPATQVHIGATEMADVVSLPPEPTDNHAEVSGAYDDWQDAIPRDRVTTRQKRRHHHEHAVAWRDRTVGDPRVALSREVAVGSVASKRESSRSPLAARLTAQSEAEMELNKIKMASPPSRESRGSFGSHTSPRPKTLLGRNSWALPQAQKTPDTEVAQVLPGASPSGFTQILSSLRNWTVPAIKTSKQPVAPSDQAIKTPPPSAPQQVQQPPEEELVIPPAPIFRGSRSANSSPASHASPFPPPSFAGIPTDELMPNPRVPVVVRRWDTVVYHPDGTPVTSSGVEWSSALDPLSLSYPSLLPSRQQQQQQQHHIPPRPTILHSGGYSSQPMSRDGSNRSLNPSINITNSPELHIVDSPPSASPLSAGGVHRKPISPLGAGAGTATLPIPMGTPISPTSRLSPFNRGRPPSYTETEPSPRLDTPFSDVDTESPYHRATATATGAGASFPPGATGHNNNVGAGNSATNAGGGGRRNSSSTSLARWRASTGRSRIFRVGSRKKDKGKGRSQSLSPGSASPPPGAAAASPSSGSGSPLLSVSPGSSSSSVRRRPGSQDQLSHHNLQQHQYQHPLAAWSTPPVDVNASSPAVVPGEVGSAPASAGPGSAMGMSMGGEEMSRSASAGSHGAAGGIRMGDGTVVEFGSPGLGSGSGARTGNRGRSGSLPEMYTAGTGLGVWSE</sequence>
<feature type="region of interest" description="Disordered" evidence="1">
    <location>
        <begin position="1598"/>
        <end position="1632"/>
    </location>
</feature>
<accession>A0AAN7HAP8</accession>
<feature type="compositionally biased region" description="Polar residues" evidence="1">
    <location>
        <begin position="1510"/>
        <end position="1522"/>
    </location>
</feature>
<evidence type="ECO:0000256" key="1">
    <source>
        <dbReference type="SAM" id="MobiDB-lite"/>
    </source>
</evidence>
<feature type="region of interest" description="Disordered" evidence="1">
    <location>
        <begin position="1037"/>
        <end position="1095"/>
    </location>
</feature>
<feature type="region of interest" description="Disordered" evidence="1">
    <location>
        <begin position="326"/>
        <end position="398"/>
    </location>
</feature>
<feature type="compositionally biased region" description="Low complexity" evidence="1">
    <location>
        <begin position="1392"/>
        <end position="1422"/>
    </location>
</feature>
<keyword evidence="3" id="KW-1185">Reference proteome</keyword>
<feature type="compositionally biased region" description="Polar residues" evidence="1">
    <location>
        <begin position="1293"/>
        <end position="1303"/>
    </location>
</feature>
<evidence type="ECO:0008006" key="4">
    <source>
        <dbReference type="Google" id="ProtNLM"/>
    </source>
</evidence>
<dbReference type="Gene3D" id="3.40.50.1820">
    <property type="entry name" value="alpha/beta hydrolase"/>
    <property type="match status" value="1"/>
</dbReference>
<comment type="caution">
    <text evidence="2">The sequence shown here is derived from an EMBL/GenBank/DDBJ whole genome shotgun (WGS) entry which is preliminary data.</text>
</comment>
<feature type="compositionally biased region" description="Low complexity" evidence="1">
    <location>
        <begin position="1477"/>
        <end position="1501"/>
    </location>
</feature>
<reference evidence="2" key="1">
    <citation type="journal article" date="2023" name="Mol. Phylogenet. Evol.">
        <title>Genome-scale phylogeny and comparative genomics of the fungal order Sordariales.</title>
        <authorList>
            <person name="Hensen N."/>
            <person name="Bonometti L."/>
            <person name="Westerberg I."/>
            <person name="Brannstrom I.O."/>
            <person name="Guillou S."/>
            <person name="Cros-Aarteil S."/>
            <person name="Calhoun S."/>
            <person name="Haridas S."/>
            <person name="Kuo A."/>
            <person name="Mondo S."/>
            <person name="Pangilinan J."/>
            <person name="Riley R."/>
            <person name="LaButti K."/>
            <person name="Andreopoulos B."/>
            <person name="Lipzen A."/>
            <person name="Chen C."/>
            <person name="Yan M."/>
            <person name="Daum C."/>
            <person name="Ng V."/>
            <person name="Clum A."/>
            <person name="Steindorff A."/>
            <person name="Ohm R.A."/>
            <person name="Martin F."/>
            <person name="Silar P."/>
            <person name="Natvig D.O."/>
            <person name="Lalanne C."/>
            <person name="Gautier V."/>
            <person name="Ament-Velasquez S.L."/>
            <person name="Kruys A."/>
            <person name="Hutchinson M.I."/>
            <person name="Powell A.J."/>
            <person name="Barry K."/>
            <person name="Miller A.N."/>
            <person name="Grigoriev I.V."/>
            <person name="Debuchy R."/>
            <person name="Gladieux P."/>
            <person name="Hiltunen Thoren M."/>
            <person name="Johannesson H."/>
        </authorList>
    </citation>
    <scope>NUCLEOTIDE SEQUENCE</scope>
    <source>
        <strain evidence="2">CBS 532.94</strain>
    </source>
</reference>
<name>A0AAN7HAP8_9PEZI</name>
<evidence type="ECO:0000313" key="2">
    <source>
        <dbReference type="EMBL" id="KAK4242851.1"/>
    </source>
</evidence>
<dbReference type="PANTHER" id="PTHR48187:SF2">
    <property type="entry name" value="LD21810P"/>
    <property type="match status" value="1"/>
</dbReference>
<dbReference type="Gene3D" id="3.40.50.300">
    <property type="entry name" value="P-loop containing nucleotide triphosphate hydrolases"/>
    <property type="match status" value="1"/>
</dbReference>
<dbReference type="EMBL" id="MU860003">
    <property type="protein sequence ID" value="KAK4242851.1"/>
    <property type="molecule type" value="Genomic_DNA"/>
</dbReference>
<reference evidence="2" key="2">
    <citation type="submission" date="2023-05" db="EMBL/GenBank/DDBJ databases">
        <authorList>
            <consortium name="Lawrence Berkeley National Laboratory"/>
            <person name="Steindorff A."/>
            <person name="Hensen N."/>
            <person name="Bonometti L."/>
            <person name="Westerberg I."/>
            <person name="Brannstrom I.O."/>
            <person name="Guillou S."/>
            <person name="Cros-Aarteil S."/>
            <person name="Calhoun S."/>
            <person name="Haridas S."/>
            <person name="Kuo A."/>
            <person name="Mondo S."/>
            <person name="Pangilinan J."/>
            <person name="Riley R."/>
            <person name="Labutti K."/>
            <person name="Andreopoulos B."/>
            <person name="Lipzen A."/>
            <person name="Chen C."/>
            <person name="Yanf M."/>
            <person name="Daum C."/>
            <person name="Ng V."/>
            <person name="Clum A."/>
            <person name="Ohm R."/>
            <person name="Martin F."/>
            <person name="Silar P."/>
            <person name="Natvig D."/>
            <person name="Lalanne C."/>
            <person name="Gautier V."/>
            <person name="Ament-Velasquez S.L."/>
            <person name="Kruys A."/>
            <person name="Hutchinson M.I."/>
            <person name="Powell A.J."/>
            <person name="Barry K."/>
            <person name="Miller A.N."/>
            <person name="Grigoriev I.V."/>
            <person name="Debuchy R."/>
            <person name="Gladieux P."/>
            <person name="Thoren M.H."/>
            <person name="Johannesson H."/>
        </authorList>
    </citation>
    <scope>NUCLEOTIDE SEQUENCE</scope>
    <source>
        <strain evidence="2">CBS 532.94</strain>
    </source>
</reference>
<dbReference type="Proteomes" id="UP001303760">
    <property type="component" value="Unassembled WGS sequence"/>
</dbReference>
<feature type="compositionally biased region" description="Polar residues" evidence="1">
    <location>
        <begin position="885"/>
        <end position="903"/>
    </location>
</feature>
<feature type="compositionally biased region" description="Low complexity" evidence="1">
    <location>
        <begin position="1183"/>
        <end position="1195"/>
    </location>
</feature>
<dbReference type="SUPFAM" id="SSF53474">
    <property type="entry name" value="alpha/beta-Hydrolases"/>
    <property type="match status" value="1"/>
</dbReference>
<feature type="compositionally biased region" description="Basic residues" evidence="1">
    <location>
        <begin position="1452"/>
        <end position="1461"/>
    </location>
</feature>
<feature type="region of interest" description="Disordered" evidence="1">
    <location>
        <begin position="1143"/>
        <end position="1208"/>
    </location>
</feature>
<feature type="region of interest" description="Disordered" evidence="1">
    <location>
        <begin position="885"/>
        <end position="914"/>
    </location>
</feature>
<feature type="compositionally biased region" description="Low complexity" evidence="1">
    <location>
        <begin position="1258"/>
        <end position="1269"/>
    </location>
</feature>
<gene>
    <name evidence="2" type="ORF">C8A03DRAFT_28850</name>
</gene>
<feature type="compositionally biased region" description="Polar residues" evidence="1">
    <location>
        <begin position="332"/>
        <end position="341"/>
    </location>
</feature>
<dbReference type="InterPro" id="IPR027417">
    <property type="entry name" value="P-loop_NTPase"/>
</dbReference>
<feature type="compositionally biased region" description="Low complexity" evidence="1">
    <location>
        <begin position="1545"/>
        <end position="1557"/>
    </location>
</feature>
<proteinExistence type="predicted"/>
<evidence type="ECO:0000313" key="3">
    <source>
        <dbReference type="Proteomes" id="UP001303760"/>
    </source>
</evidence>
<dbReference type="SUPFAM" id="SSF52540">
    <property type="entry name" value="P-loop containing nucleoside triphosphate hydrolases"/>
    <property type="match status" value="1"/>
</dbReference>
<feature type="region of interest" description="Disordered" evidence="1">
    <location>
        <begin position="1336"/>
        <end position="1557"/>
    </location>
</feature>
<dbReference type="PANTHER" id="PTHR48187">
    <property type="entry name" value="LD21810P"/>
    <property type="match status" value="1"/>
</dbReference>